<dbReference type="EMBL" id="JBHUDZ010000007">
    <property type="protein sequence ID" value="MFD1602275.1"/>
    <property type="molecule type" value="Genomic_DNA"/>
</dbReference>
<accession>A0ABW4HA75</accession>
<organism evidence="3 4">
    <name type="scientific">Flavobacterium artemisiae</name>
    <dbReference type="NCBI Taxonomy" id="2126556"/>
    <lineage>
        <taxon>Bacteria</taxon>
        <taxon>Pseudomonadati</taxon>
        <taxon>Bacteroidota</taxon>
        <taxon>Flavobacteriia</taxon>
        <taxon>Flavobacteriales</taxon>
        <taxon>Flavobacteriaceae</taxon>
        <taxon>Flavobacterium</taxon>
    </lineage>
</organism>
<evidence type="ECO:0000313" key="3">
    <source>
        <dbReference type="EMBL" id="MFD1602275.1"/>
    </source>
</evidence>
<feature type="transmembrane region" description="Helical" evidence="1">
    <location>
        <begin position="108"/>
        <end position="131"/>
    </location>
</feature>
<keyword evidence="1" id="KW-1133">Transmembrane helix</keyword>
<evidence type="ECO:0000313" key="4">
    <source>
        <dbReference type="Proteomes" id="UP001597138"/>
    </source>
</evidence>
<keyword evidence="4" id="KW-1185">Reference proteome</keyword>
<name>A0ABW4HA75_9FLAO</name>
<gene>
    <name evidence="3" type="ORF">ACFSC2_05915</name>
</gene>
<keyword evidence="1" id="KW-0472">Membrane</keyword>
<dbReference type="Pfam" id="PF12158">
    <property type="entry name" value="DUF3592"/>
    <property type="match status" value="1"/>
</dbReference>
<evidence type="ECO:0000259" key="2">
    <source>
        <dbReference type="Pfam" id="PF12158"/>
    </source>
</evidence>
<keyword evidence="1" id="KW-0812">Transmembrane</keyword>
<dbReference type="InterPro" id="IPR021994">
    <property type="entry name" value="DUF3592"/>
</dbReference>
<sequence>MKIVKYVFLIIGLALLGGAFYLYQNKQAFLDKAVKVQGTVTDLIASRSDKSTTYRPVVSYTTKDGKQIEFTSSVGSNPPSYHEGETVEIFYDPADPYDADINGFVSLWLAPLILGIIGTIFFLIGFLIILFGKMKQKKIEDLKFNGKSIITKFDHADLNYNYKVNGRSPYVIYSQWLNPATNELHLFKSENIWFDPNNFIPSEGIKVLIDPSNPKKYYMDISFLPKVSN</sequence>
<proteinExistence type="predicted"/>
<dbReference type="Proteomes" id="UP001597138">
    <property type="component" value="Unassembled WGS sequence"/>
</dbReference>
<dbReference type="RefSeq" id="WP_379816484.1">
    <property type="nucleotide sequence ID" value="NZ_JBHUDZ010000007.1"/>
</dbReference>
<comment type="caution">
    <text evidence="3">The sequence shown here is derived from an EMBL/GenBank/DDBJ whole genome shotgun (WGS) entry which is preliminary data.</text>
</comment>
<evidence type="ECO:0000256" key="1">
    <source>
        <dbReference type="SAM" id="Phobius"/>
    </source>
</evidence>
<protein>
    <submittedName>
        <fullName evidence="3">DUF3592 domain-containing protein</fullName>
    </submittedName>
</protein>
<reference evidence="4" key="1">
    <citation type="journal article" date="2019" name="Int. J. Syst. Evol. Microbiol.">
        <title>The Global Catalogue of Microorganisms (GCM) 10K type strain sequencing project: providing services to taxonomists for standard genome sequencing and annotation.</title>
        <authorList>
            <consortium name="The Broad Institute Genomics Platform"/>
            <consortium name="The Broad Institute Genome Sequencing Center for Infectious Disease"/>
            <person name="Wu L."/>
            <person name="Ma J."/>
        </authorList>
    </citation>
    <scope>NUCLEOTIDE SEQUENCE [LARGE SCALE GENOMIC DNA]</scope>
    <source>
        <strain evidence="4">CCUG 70865</strain>
    </source>
</reference>
<feature type="transmembrane region" description="Helical" evidence="1">
    <location>
        <begin position="7"/>
        <end position="23"/>
    </location>
</feature>
<feature type="domain" description="DUF3592" evidence="2">
    <location>
        <begin position="36"/>
        <end position="104"/>
    </location>
</feature>